<dbReference type="InterPro" id="IPR036681">
    <property type="entry name" value="PgpA-like_sf"/>
</dbReference>
<dbReference type="GO" id="GO:0008962">
    <property type="term" value="F:phosphatidylglycerophosphatase activity"/>
    <property type="evidence" value="ECO:0007669"/>
    <property type="project" value="UniProtKB-EC"/>
</dbReference>
<dbReference type="Proteomes" id="UP000092213">
    <property type="component" value="Chromosome"/>
</dbReference>
<comment type="function">
    <text evidence="1">Lipid phosphatase which dephosphorylates phosphatidylglycerophosphate (PGP) to phosphatidylglycerol (PG).</text>
</comment>
<sequence>MRARTRVAYPSFAWISQRPSRFVAFGLGSGLIRPASGTWGTVLAWLLWQPAAYWLGDAVLGLLLALALVYGCWACHRAGQELNAPDHVGMVWDEMVAFWLVLWLVPAGWLAQVCAFVLFRIFDIVKPPPIRYFDARMKNGIGVMWDDLLAAGYTLLVMAIAVRLGAFQ</sequence>
<dbReference type="EMBL" id="CP016171">
    <property type="protein sequence ID" value="ANN74513.1"/>
    <property type="molecule type" value="Genomic_DNA"/>
</dbReference>
<dbReference type="UniPathway" id="UPA00084">
    <property type="reaction ID" value="UER00504"/>
</dbReference>
<dbReference type="GO" id="GO:0005886">
    <property type="term" value="C:plasma membrane"/>
    <property type="evidence" value="ECO:0007669"/>
    <property type="project" value="UniProtKB-SubCell"/>
</dbReference>
<keyword evidence="1" id="KW-1003">Cell membrane</keyword>
<keyword evidence="1" id="KW-0997">Cell inner membrane</keyword>
<dbReference type="InterPro" id="IPR007686">
    <property type="entry name" value="YutG/PgpA"/>
</dbReference>
<keyword evidence="1" id="KW-0460">Magnesium</keyword>
<keyword evidence="1" id="KW-0479">Metal-binding</keyword>
<keyword evidence="1" id="KW-1208">Phospholipid metabolism</keyword>
<comment type="pathway">
    <text evidence="1">Phospholipid metabolism; phosphatidylglycerol biosynthesis; phosphatidylglycerol from CDP-diacylglycerol: step 2/2.</text>
</comment>
<feature type="transmembrane region" description="Helical" evidence="2">
    <location>
        <begin position="96"/>
        <end position="122"/>
    </location>
</feature>
<reference evidence="4 5" key="1">
    <citation type="submission" date="2016-06" db="EMBL/GenBank/DDBJ databases">
        <title>Complete genome sequences of Bordetella bronchialis and Bordetella flabilis.</title>
        <authorList>
            <person name="LiPuma J.J."/>
            <person name="Spilker T."/>
        </authorList>
    </citation>
    <scope>NUCLEOTIDE SEQUENCE [LARGE SCALE GENOMIC DNA]</scope>
    <source>
        <strain evidence="4 5">AU17976</strain>
    </source>
</reference>
<feature type="transmembrane region" description="Helical" evidence="2">
    <location>
        <begin position="148"/>
        <end position="166"/>
    </location>
</feature>
<feature type="transmembrane region" description="Helical" evidence="2">
    <location>
        <begin position="53"/>
        <end position="75"/>
    </location>
</feature>
<keyword evidence="1 2" id="KW-0812">Transmembrane</keyword>
<evidence type="ECO:0000259" key="3">
    <source>
        <dbReference type="Pfam" id="PF04608"/>
    </source>
</evidence>
<dbReference type="AlphaFoldDB" id="A0A193G488"/>
<evidence type="ECO:0000313" key="4">
    <source>
        <dbReference type="EMBL" id="ANN74513.1"/>
    </source>
</evidence>
<keyword evidence="1" id="KW-0378">Hydrolase</keyword>
<evidence type="ECO:0000256" key="2">
    <source>
        <dbReference type="SAM" id="Phobius"/>
    </source>
</evidence>
<comment type="catalytic activity">
    <reaction evidence="1">
        <text>a 1,2-diacyl-sn-glycero-3-phospho-(1'-sn-glycero-3'-phosphate) + H2O = a 1,2-diacyl-sn-glycero-3-phospho-(1'-sn-glycerol) + phosphate</text>
        <dbReference type="Rhea" id="RHEA:33751"/>
        <dbReference type="ChEBI" id="CHEBI:15377"/>
        <dbReference type="ChEBI" id="CHEBI:43474"/>
        <dbReference type="ChEBI" id="CHEBI:60110"/>
        <dbReference type="ChEBI" id="CHEBI:64716"/>
        <dbReference type="EC" id="3.1.3.27"/>
    </reaction>
</comment>
<dbReference type="InterPro" id="IPR026037">
    <property type="entry name" value="PgpA"/>
</dbReference>
<keyword evidence="2" id="KW-1133">Transmembrane helix</keyword>
<comment type="cofactor">
    <cofactor evidence="1">
        <name>Mg(2+)</name>
        <dbReference type="ChEBI" id="CHEBI:18420"/>
    </cofactor>
</comment>
<organism evidence="4 5">
    <name type="scientific">Bordetella bronchialis</name>
    <dbReference type="NCBI Taxonomy" id="463025"/>
    <lineage>
        <taxon>Bacteria</taxon>
        <taxon>Pseudomonadati</taxon>
        <taxon>Pseudomonadota</taxon>
        <taxon>Betaproteobacteria</taxon>
        <taxon>Burkholderiales</taxon>
        <taxon>Alcaligenaceae</taxon>
        <taxon>Bordetella</taxon>
    </lineage>
</organism>
<evidence type="ECO:0000313" key="5">
    <source>
        <dbReference type="Proteomes" id="UP000092213"/>
    </source>
</evidence>
<gene>
    <name evidence="4" type="ORF">BAU08_02860</name>
</gene>
<dbReference type="GO" id="GO:0009395">
    <property type="term" value="P:phospholipid catabolic process"/>
    <property type="evidence" value="ECO:0007669"/>
    <property type="project" value="UniProtKB-KW"/>
</dbReference>
<name>A0A193G488_9BORD</name>
<protein>
    <recommendedName>
        <fullName evidence="1">Phosphatidylglycerophosphatase A</fullName>
        <ecNumber evidence="1">3.1.3.27</ecNumber>
    </recommendedName>
    <alternativeName>
        <fullName evidence="1">Phosphatidylglycerolphosphate phosphatase A</fullName>
    </alternativeName>
</protein>
<dbReference type="SUPFAM" id="SSF101307">
    <property type="entry name" value="YutG-like"/>
    <property type="match status" value="1"/>
</dbReference>
<accession>A0A193G488</accession>
<proteinExistence type="predicted"/>
<dbReference type="GO" id="GO:0046872">
    <property type="term" value="F:metal ion binding"/>
    <property type="evidence" value="ECO:0007669"/>
    <property type="project" value="UniProtKB-KW"/>
</dbReference>
<dbReference type="PANTHER" id="PTHR36305">
    <property type="entry name" value="PHOSPHATIDYLGLYCEROPHOSPHATASE A"/>
    <property type="match status" value="1"/>
</dbReference>
<dbReference type="STRING" id="463025.BAU08_02860"/>
<dbReference type="EC" id="3.1.3.27" evidence="1"/>
<dbReference type="Pfam" id="PF04608">
    <property type="entry name" value="PgpA"/>
    <property type="match status" value="1"/>
</dbReference>
<keyword evidence="1" id="KW-0442">Lipid degradation</keyword>
<comment type="subcellular location">
    <subcellularLocation>
        <location evidence="1">Cell inner membrane</location>
        <topology evidence="1">Multi-pass membrane protein</topology>
    </subcellularLocation>
</comment>
<dbReference type="PANTHER" id="PTHR36305:SF1">
    <property type="entry name" value="PHOSPHATIDYLGLYCEROPHOSPHATASE A"/>
    <property type="match status" value="1"/>
</dbReference>
<keyword evidence="1 2" id="KW-0472">Membrane</keyword>
<dbReference type="CDD" id="cd06971">
    <property type="entry name" value="PgpA"/>
    <property type="match status" value="1"/>
</dbReference>
<feature type="domain" description="YutG/PgpA" evidence="3">
    <location>
        <begin position="23"/>
        <end position="161"/>
    </location>
</feature>
<dbReference type="PIRSF" id="PIRSF006162">
    <property type="entry name" value="PgpA"/>
    <property type="match status" value="1"/>
</dbReference>
<keyword evidence="1" id="KW-0443">Lipid metabolism</keyword>
<dbReference type="GO" id="GO:0006655">
    <property type="term" value="P:phosphatidylglycerol biosynthetic process"/>
    <property type="evidence" value="ECO:0007669"/>
    <property type="project" value="UniProtKB-UniPathway"/>
</dbReference>
<keyword evidence="1" id="KW-0595">Phospholipid degradation</keyword>
<evidence type="ECO:0000256" key="1">
    <source>
        <dbReference type="PIRNR" id="PIRNR006162"/>
    </source>
</evidence>